<name>A0A330LMW2_9GAMM</name>
<dbReference type="Proteomes" id="UP000250163">
    <property type="component" value="Chromosome MORIYA"/>
</dbReference>
<feature type="active site" description="Charge relay system" evidence="2">
    <location>
        <position position="149"/>
    </location>
</feature>
<dbReference type="PIRSF" id="PIRSF005211">
    <property type="entry name" value="Ab_hydro_YheT"/>
    <property type="match status" value="1"/>
</dbReference>
<accession>A0A330LMW2</accession>
<keyword evidence="5" id="KW-1185">Reference proteome</keyword>
<dbReference type="GO" id="GO:0047372">
    <property type="term" value="F:monoacylglycerol lipase activity"/>
    <property type="evidence" value="ECO:0007669"/>
    <property type="project" value="TreeGrafter"/>
</dbReference>
<gene>
    <name evidence="4" type="ORF">MORIYA_1501</name>
</gene>
<dbReference type="Gene3D" id="3.40.50.1820">
    <property type="entry name" value="alpha/beta hydrolase"/>
    <property type="match status" value="1"/>
</dbReference>
<protein>
    <recommendedName>
        <fullName evidence="3">AB hydrolase-1 domain-containing protein</fullName>
    </recommendedName>
</protein>
<dbReference type="SUPFAM" id="SSF53474">
    <property type="entry name" value="alpha/beta-Hydrolases"/>
    <property type="match status" value="1"/>
</dbReference>
<dbReference type="Pfam" id="PF00561">
    <property type="entry name" value="Abhydrolase_1"/>
    <property type="match status" value="1"/>
</dbReference>
<evidence type="ECO:0000313" key="4">
    <source>
        <dbReference type="EMBL" id="SQD77979.1"/>
    </source>
</evidence>
<comment type="similarity">
    <text evidence="1">Belongs to the AB hydrolase superfamily. AB hydrolase 4 family.</text>
</comment>
<dbReference type="InterPro" id="IPR012020">
    <property type="entry name" value="ABHD4"/>
</dbReference>
<reference evidence="5" key="1">
    <citation type="submission" date="2018-05" db="EMBL/GenBank/DDBJ databases">
        <authorList>
            <person name="Cea G.-C."/>
            <person name="William W."/>
        </authorList>
    </citation>
    <scope>NUCLEOTIDE SEQUENCE [LARGE SCALE GENOMIC DNA]</scope>
    <source>
        <strain evidence="5">DB21MT 5</strain>
    </source>
</reference>
<evidence type="ECO:0000256" key="2">
    <source>
        <dbReference type="PIRSR" id="PIRSR005211-1"/>
    </source>
</evidence>
<evidence type="ECO:0000259" key="3">
    <source>
        <dbReference type="Pfam" id="PF00561"/>
    </source>
</evidence>
<dbReference type="PANTHER" id="PTHR10794">
    <property type="entry name" value="ABHYDROLASE DOMAIN-CONTAINING PROTEIN"/>
    <property type="match status" value="1"/>
</dbReference>
<dbReference type="RefSeq" id="WP_112713877.1">
    <property type="nucleotide sequence ID" value="NZ_LS483250.1"/>
</dbReference>
<evidence type="ECO:0000313" key="5">
    <source>
        <dbReference type="Proteomes" id="UP000250163"/>
    </source>
</evidence>
<proteinExistence type="inferred from homology"/>
<dbReference type="OrthoDB" id="332676at2"/>
<sequence>MTKFKPALGLSNNHLQSMLSSSGPRQFLEKRRANQLLRLAKQHIITTPQGVKLEGFLTRHNSTTPSVKGLAIILHGWEGSADSLYVLSSGQKLLDVGYDVFRLNFRDHGDTHHLNSELFNSARLEEVAEAVKYLCVEFGGKHNLLCGYSLGGNFCLRVANIAKTVDINLHQAIAICPVLHPPTTMAELSSGFPLYEQYFVAKWKRSLIKKLRHHPQLGYGRALKKLKTLDDMNLFFVDGFTDFASRDDYFEAYSVIDNGLSQLAIPTTIISSEDDPMIPAKHLNSLHQSRWLSIELQAKGGHCAFIKNWKFESWASDRIAELVS</sequence>
<dbReference type="InterPro" id="IPR029058">
    <property type="entry name" value="AB_hydrolase_fold"/>
</dbReference>
<dbReference type="PANTHER" id="PTHR10794:SF63">
    <property type="entry name" value="ALPHA_BETA HYDROLASE 1, ISOFORM A"/>
    <property type="match status" value="1"/>
</dbReference>
<dbReference type="GO" id="GO:0034338">
    <property type="term" value="F:short-chain carboxylesterase activity"/>
    <property type="evidence" value="ECO:0007669"/>
    <property type="project" value="TreeGrafter"/>
</dbReference>
<dbReference type="InterPro" id="IPR000073">
    <property type="entry name" value="AB_hydrolase_1"/>
</dbReference>
<dbReference type="EMBL" id="LS483250">
    <property type="protein sequence ID" value="SQD77979.1"/>
    <property type="molecule type" value="Genomic_DNA"/>
</dbReference>
<dbReference type="AlphaFoldDB" id="A0A330LMW2"/>
<feature type="domain" description="AB hydrolase-1" evidence="3">
    <location>
        <begin position="72"/>
        <end position="307"/>
    </location>
</feature>
<feature type="active site" description="Charge relay system" evidence="2">
    <location>
        <position position="302"/>
    </location>
</feature>
<evidence type="ECO:0000256" key="1">
    <source>
        <dbReference type="ARBA" id="ARBA00010884"/>
    </source>
</evidence>
<dbReference type="InterPro" id="IPR050960">
    <property type="entry name" value="AB_hydrolase_4_sf"/>
</dbReference>
<feature type="active site" description="Charge relay system" evidence="2">
    <location>
        <position position="275"/>
    </location>
</feature>
<organism evidence="4 5">
    <name type="scientific">Moritella yayanosii</name>
    <dbReference type="NCBI Taxonomy" id="69539"/>
    <lineage>
        <taxon>Bacteria</taxon>
        <taxon>Pseudomonadati</taxon>
        <taxon>Pseudomonadota</taxon>
        <taxon>Gammaproteobacteria</taxon>
        <taxon>Alteromonadales</taxon>
        <taxon>Moritellaceae</taxon>
        <taxon>Moritella</taxon>
    </lineage>
</organism>
<dbReference type="KEGG" id="mya:MORIYA_1501"/>